<dbReference type="InterPro" id="IPR040446">
    <property type="entry name" value="RRP7"/>
</dbReference>
<dbReference type="Pfam" id="PF00076">
    <property type="entry name" value="RRM_1"/>
    <property type="match status" value="1"/>
</dbReference>
<evidence type="ECO:0000313" key="7">
    <source>
        <dbReference type="Proteomes" id="UP000829720"/>
    </source>
</evidence>
<keyword evidence="2" id="KW-0694">RNA-binding</keyword>
<feature type="coiled-coil region" evidence="3">
    <location>
        <begin position="248"/>
        <end position="275"/>
    </location>
</feature>
<feature type="region of interest" description="Disordered" evidence="4">
    <location>
        <begin position="179"/>
        <end position="235"/>
    </location>
</feature>
<dbReference type="Pfam" id="PF12923">
    <property type="entry name" value="RRP7"/>
    <property type="match status" value="1"/>
</dbReference>
<dbReference type="PANTHER" id="PTHR13191:SF0">
    <property type="entry name" value="RIBOSOMAL RNA-PROCESSING PROTEIN 7 HOMOLOG A-RELATED"/>
    <property type="match status" value="1"/>
</dbReference>
<dbReference type="InterPro" id="IPR035979">
    <property type="entry name" value="RBD_domain_sf"/>
</dbReference>
<keyword evidence="3" id="KW-0175">Coiled coil</keyword>
<evidence type="ECO:0000256" key="4">
    <source>
        <dbReference type="SAM" id="MobiDB-lite"/>
    </source>
</evidence>
<dbReference type="InterPro" id="IPR024326">
    <property type="entry name" value="RRP7_C"/>
</dbReference>
<evidence type="ECO:0000256" key="2">
    <source>
        <dbReference type="PROSITE-ProRule" id="PRU00176"/>
    </source>
</evidence>
<dbReference type="CDD" id="cd12294">
    <property type="entry name" value="RRM_Rrp7A"/>
    <property type="match status" value="1"/>
</dbReference>
<dbReference type="InterPro" id="IPR000504">
    <property type="entry name" value="RRM_dom"/>
</dbReference>
<dbReference type="PROSITE" id="PS50102">
    <property type="entry name" value="RRM"/>
    <property type="match status" value="1"/>
</dbReference>
<dbReference type="GO" id="GO:0003723">
    <property type="term" value="F:RNA binding"/>
    <property type="evidence" value="ECO:0007669"/>
    <property type="project" value="UniProtKB-UniRule"/>
</dbReference>
<dbReference type="Gene3D" id="3.30.70.330">
    <property type="match status" value="1"/>
</dbReference>
<dbReference type="InterPro" id="IPR034890">
    <property type="entry name" value="Rrp7A_RRM"/>
</dbReference>
<comment type="similarity">
    <text evidence="1">Belongs to the RRP7 family.</text>
</comment>
<evidence type="ECO:0000256" key="3">
    <source>
        <dbReference type="SAM" id="Coils"/>
    </source>
</evidence>
<dbReference type="OrthoDB" id="5390at2759"/>
<evidence type="ECO:0000313" key="6">
    <source>
        <dbReference type="EMBL" id="KAI1886746.1"/>
    </source>
</evidence>
<dbReference type="GO" id="GO:0032545">
    <property type="term" value="C:CURI complex"/>
    <property type="evidence" value="ECO:0007669"/>
    <property type="project" value="TreeGrafter"/>
</dbReference>
<proteinExistence type="inferred from homology"/>
<feature type="domain" description="RRM" evidence="5">
    <location>
        <begin position="55"/>
        <end position="153"/>
    </location>
</feature>
<protein>
    <recommendedName>
        <fullName evidence="5">RRM domain-containing protein</fullName>
    </recommendedName>
</protein>
<dbReference type="EMBL" id="JAERUA010000019">
    <property type="protein sequence ID" value="KAI1886746.1"/>
    <property type="molecule type" value="Genomic_DNA"/>
</dbReference>
<comment type="caution">
    <text evidence="6">The sequence shown here is derived from an EMBL/GenBank/DDBJ whole genome shotgun (WGS) entry which is preliminary data.</text>
</comment>
<keyword evidence="7" id="KW-1185">Reference proteome</keyword>
<dbReference type="AlphaFoldDB" id="A0A8T3CQT1"/>
<name>A0A8T3CQT1_9TELE</name>
<reference evidence="6" key="1">
    <citation type="submission" date="2021-01" db="EMBL/GenBank/DDBJ databases">
        <authorList>
            <person name="Zahm M."/>
            <person name="Roques C."/>
            <person name="Cabau C."/>
            <person name="Klopp C."/>
            <person name="Donnadieu C."/>
            <person name="Jouanno E."/>
            <person name="Lampietro C."/>
            <person name="Louis A."/>
            <person name="Herpin A."/>
            <person name="Echchiki A."/>
            <person name="Berthelot C."/>
            <person name="Parey E."/>
            <person name="Roest-Crollius H."/>
            <person name="Braasch I."/>
            <person name="Postlethwait J."/>
            <person name="Bobe J."/>
            <person name="Montfort J."/>
            <person name="Bouchez O."/>
            <person name="Begum T."/>
            <person name="Mejri S."/>
            <person name="Adams A."/>
            <person name="Chen W.-J."/>
            <person name="Guiguen Y."/>
        </authorList>
    </citation>
    <scope>NUCLEOTIDE SEQUENCE</scope>
    <source>
        <tissue evidence="6">Blood</tissue>
    </source>
</reference>
<dbReference type="Proteomes" id="UP000829720">
    <property type="component" value="Unassembled WGS sequence"/>
</dbReference>
<evidence type="ECO:0000259" key="5">
    <source>
        <dbReference type="PROSITE" id="PS50102"/>
    </source>
</evidence>
<dbReference type="Gene3D" id="6.10.250.1770">
    <property type="match status" value="1"/>
</dbReference>
<dbReference type="CDD" id="cd12951">
    <property type="entry name" value="RRP7_Rrp7A"/>
    <property type="match status" value="1"/>
</dbReference>
<dbReference type="SUPFAM" id="SSF54928">
    <property type="entry name" value="RNA-binding domain, RBD"/>
    <property type="match status" value="1"/>
</dbReference>
<dbReference type="GO" id="GO:0034456">
    <property type="term" value="C:UTP-C complex"/>
    <property type="evidence" value="ECO:0007669"/>
    <property type="project" value="TreeGrafter"/>
</dbReference>
<dbReference type="GO" id="GO:0000028">
    <property type="term" value="P:ribosomal small subunit assembly"/>
    <property type="evidence" value="ECO:0007669"/>
    <property type="project" value="TreeGrafter"/>
</dbReference>
<sequence>MAPSKGKNSNEPCIIPGGFTVLSLQFKTDSTSCHSVFVKEHRVRAEKNASRPLDRTLFAINIPPYCSEEVVRELFSQFGPIQSVELKERPGGTESTESKLSKYFTPASKEGFRVGYIVFKNSSSVTAAKSHSSDQPLVVSTEQKPVKTGLQKWIDQYSDSLIQKDKLQAAVDKFMEEYDKQKEEMEQKKKEEEQQQEEDGDGWVKVTRGGRGGKARPHSEAANQKALQRENKKRKRKELLNFYTWQHRNTQREHIAELRRKFEEDKQRIAVLRAQRKFRPY</sequence>
<feature type="compositionally biased region" description="Basic and acidic residues" evidence="4">
    <location>
        <begin position="179"/>
        <end position="193"/>
    </location>
</feature>
<dbReference type="PANTHER" id="PTHR13191">
    <property type="entry name" value="RIBOSOMAL RNA PROCESSING PROTEIN 7-RELATED"/>
    <property type="match status" value="1"/>
</dbReference>
<dbReference type="SMART" id="SM00360">
    <property type="entry name" value="RRM"/>
    <property type="match status" value="1"/>
</dbReference>
<dbReference type="GO" id="GO:0006364">
    <property type="term" value="P:rRNA processing"/>
    <property type="evidence" value="ECO:0007669"/>
    <property type="project" value="TreeGrafter"/>
</dbReference>
<evidence type="ECO:0000256" key="1">
    <source>
        <dbReference type="ARBA" id="ARBA00006110"/>
    </source>
</evidence>
<dbReference type="InterPro" id="IPR012677">
    <property type="entry name" value="Nucleotide-bd_a/b_plait_sf"/>
</dbReference>
<accession>A0A8T3CQT1</accession>
<gene>
    <name evidence="6" type="ORF">AGOR_G00198980</name>
</gene>
<organism evidence="6 7">
    <name type="scientific">Albula goreensis</name>
    <dbReference type="NCBI Taxonomy" id="1534307"/>
    <lineage>
        <taxon>Eukaryota</taxon>
        <taxon>Metazoa</taxon>
        <taxon>Chordata</taxon>
        <taxon>Craniata</taxon>
        <taxon>Vertebrata</taxon>
        <taxon>Euteleostomi</taxon>
        <taxon>Actinopterygii</taxon>
        <taxon>Neopterygii</taxon>
        <taxon>Teleostei</taxon>
        <taxon>Albuliformes</taxon>
        <taxon>Albulidae</taxon>
        <taxon>Albula</taxon>
    </lineage>
</organism>